<evidence type="ECO:0000256" key="2">
    <source>
        <dbReference type="RuleBase" id="RU362097"/>
    </source>
</evidence>
<name>A0A368L797_9BURK</name>
<dbReference type="RefSeq" id="WP_114401531.1">
    <property type="nucleotide sequence ID" value="NZ_QPGB01000001.1"/>
</dbReference>
<sequence length="493" mass="53586">MFRFGVLIWILLLSGCQSPRGLLTTLGPDYKPTSVSTPKEWQVPPLPHSGSVASLKDWWSQFRDPLLISFISEAQAVSSNVADAQALIVRARANAVVAEAKPVPALNLTADANRSAFSFGGPVTYRSLTSIGLQSSWEIDLFGGLAREREAALAALQSAQANWHAARVAIAVEVATAYFNYRYCQTQIILLQQERDAQERIVQSLTEAVKVGLQPAAVASLAQAKLAELQRTLTARATDCDVAIKGLVALTAQDEPTLRRQLAVQLPVATVAQLPAPPTFVLPTLPAELLNQRPDLFMAERAVAQASAAIGIESARWYPRLSLTGSITPTRQSINDGPVSNVRTWSVGPSLLLPLIQGGRRSANLAAAQAEYEAAKAAYVSKARQAVREVEEAMLRVQSAQQESAYLVQAYQAVQENMTAVTTREQAGFANRIELQDARRSLLQAEQAWLQVKHEQINAWVSLYRALGGGWQQDSLALNTDYRLSSSAPRTPQ</sequence>
<keyword evidence="2" id="KW-0472">Membrane</keyword>
<protein>
    <submittedName>
        <fullName evidence="4">Transporter</fullName>
    </submittedName>
</protein>
<proteinExistence type="inferred from homology"/>
<keyword evidence="2" id="KW-0449">Lipoprotein</keyword>
<keyword evidence="2" id="KW-0812">Transmembrane</keyword>
<dbReference type="Gene3D" id="1.20.1600.10">
    <property type="entry name" value="Outer membrane efflux proteins (OEP)"/>
    <property type="match status" value="1"/>
</dbReference>
<dbReference type="Gene3D" id="2.20.200.10">
    <property type="entry name" value="Outer membrane efflux proteins (OEP)"/>
    <property type="match status" value="1"/>
</dbReference>
<comment type="similarity">
    <text evidence="1 2">Belongs to the outer membrane factor (OMF) (TC 1.B.17) family.</text>
</comment>
<dbReference type="PANTHER" id="PTHR30203">
    <property type="entry name" value="OUTER MEMBRANE CATION EFFLUX PROTEIN"/>
    <property type="match status" value="1"/>
</dbReference>
<dbReference type="OrthoDB" id="9770517at2"/>
<dbReference type="GO" id="GO:0005886">
    <property type="term" value="C:plasma membrane"/>
    <property type="evidence" value="ECO:0007669"/>
    <property type="project" value="UniProtKB-SubCell"/>
</dbReference>
<dbReference type="PANTHER" id="PTHR30203:SF32">
    <property type="entry name" value="CATION EFFLUX SYSTEM PROTEIN CUSC"/>
    <property type="match status" value="1"/>
</dbReference>
<reference evidence="4 5" key="1">
    <citation type="journal article" date="2018" name="Int. J. Syst. Evol. Microbiol.">
        <title>Parvibium lacunae gen. nov., sp. nov., a new member of the family Alcaligenaceae isolated from a freshwater pond.</title>
        <authorList>
            <person name="Chen W.M."/>
            <person name="Xie P.B."/>
            <person name="Hsu M.Y."/>
            <person name="Sheu S.Y."/>
        </authorList>
    </citation>
    <scope>NUCLEOTIDE SEQUENCE [LARGE SCALE GENOMIC DNA]</scope>
    <source>
        <strain evidence="4 5">KMB9</strain>
    </source>
</reference>
<evidence type="ECO:0000313" key="4">
    <source>
        <dbReference type="EMBL" id="RCS59381.1"/>
    </source>
</evidence>
<dbReference type="InterPro" id="IPR003423">
    <property type="entry name" value="OMP_efflux"/>
</dbReference>
<organism evidence="4 5">
    <name type="scientific">Parvibium lacunae</name>
    <dbReference type="NCBI Taxonomy" id="1888893"/>
    <lineage>
        <taxon>Bacteria</taxon>
        <taxon>Pseudomonadati</taxon>
        <taxon>Pseudomonadota</taxon>
        <taxon>Betaproteobacteria</taxon>
        <taxon>Burkholderiales</taxon>
        <taxon>Alcaligenaceae</taxon>
        <taxon>Parvibium</taxon>
    </lineage>
</organism>
<keyword evidence="2" id="KW-0564">Palmitate</keyword>
<evidence type="ECO:0000256" key="1">
    <source>
        <dbReference type="ARBA" id="ARBA00007613"/>
    </source>
</evidence>
<dbReference type="InterPro" id="IPR010131">
    <property type="entry name" value="MdtP/NodT-like"/>
</dbReference>
<dbReference type="Proteomes" id="UP000252357">
    <property type="component" value="Unassembled WGS sequence"/>
</dbReference>
<feature type="coiled-coil region" evidence="3">
    <location>
        <begin position="365"/>
        <end position="403"/>
    </location>
</feature>
<keyword evidence="3" id="KW-0175">Coiled coil</keyword>
<evidence type="ECO:0000313" key="5">
    <source>
        <dbReference type="Proteomes" id="UP000252357"/>
    </source>
</evidence>
<dbReference type="AlphaFoldDB" id="A0A368L797"/>
<gene>
    <name evidence="4" type="ORF">DU000_01190</name>
</gene>
<dbReference type="Pfam" id="PF02321">
    <property type="entry name" value="OEP"/>
    <property type="match status" value="2"/>
</dbReference>
<evidence type="ECO:0000256" key="3">
    <source>
        <dbReference type="SAM" id="Coils"/>
    </source>
</evidence>
<dbReference type="GO" id="GO:0015562">
    <property type="term" value="F:efflux transmembrane transporter activity"/>
    <property type="evidence" value="ECO:0007669"/>
    <property type="project" value="InterPro"/>
</dbReference>
<dbReference type="SUPFAM" id="SSF56954">
    <property type="entry name" value="Outer membrane efflux proteins (OEP)"/>
    <property type="match status" value="1"/>
</dbReference>
<keyword evidence="2" id="KW-1134">Transmembrane beta strand</keyword>
<comment type="subcellular location">
    <subcellularLocation>
        <location evidence="2">Cell membrane</location>
        <topology evidence="2">Lipid-anchor</topology>
    </subcellularLocation>
</comment>
<accession>A0A368L797</accession>
<keyword evidence="5" id="KW-1185">Reference proteome</keyword>
<comment type="caution">
    <text evidence="4">The sequence shown here is derived from an EMBL/GenBank/DDBJ whole genome shotgun (WGS) entry which is preliminary data.</text>
</comment>
<dbReference type="PROSITE" id="PS51257">
    <property type="entry name" value="PROKAR_LIPOPROTEIN"/>
    <property type="match status" value="1"/>
</dbReference>
<dbReference type="EMBL" id="QPGB01000001">
    <property type="protein sequence ID" value="RCS59381.1"/>
    <property type="molecule type" value="Genomic_DNA"/>
</dbReference>
<dbReference type="NCBIfam" id="TIGR01845">
    <property type="entry name" value="outer_NodT"/>
    <property type="match status" value="1"/>
</dbReference>